<keyword evidence="3" id="KW-1185">Reference proteome</keyword>
<dbReference type="SUPFAM" id="SSF53756">
    <property type="entry name" value="UDP-Glycosyltransferase/glycogen phosphorylase"/>
    <property type="match status" value="1"/>
</dbReference>
<dbReference type="Gene3D" id="3.40.50.2000">
    <property type="entry name" value="Glycogen Phosphorylase B"/>
    <property type="match status" value="2"/>
</dbReference>
<dbReference type="InterPro" id="IPR050194">
    <property type="entry name" value="Glycosyltransferase_grp1"/>
</dbReference>
<dbReference type="GO" id="GO:0016757">
    <property type="term" value="F:glycosyltransferase activity"/>
    <property type="evidence" value="ECO:0007669"/>
    <property type="project" value="TreeGrafter"/>
</dbReference>
<gene>
    <name evidence="2" type="ORF">LF41_16</name>
</gene>
<protein>
    <submittedName>
        <fullName evidence="2">Glycosyl transferase, group 1</fullName>
    </submittedName>
</protein>
<dbReference type="Pfam" id="PF13692">
    <property type="entry name" value="Glyco_trans_1_4"/>
    <property type="match status" value="1"/>
</dbReference>
<feature type="domain" description="Glycosyltransferase subfamily 4-like N-terminal" evidence="1">
    <location>
        <begin position="14"/>
        <end position="158"/>
    </location>
</feature>
<comment type="caution">
    <text evidence="2">The sequence shown here is derived from an EMBL/GenBank/DDBJ whole genome shotgun (WGS) entry which is preliminary data.</text>
</comment>
<organism evidence="2 3">
    <name type="scientific">Lysobacter dokdonensis DS-58</name>
    <dbReference type="NCBI Taxonomy" id="1300345"/>
    <lineage>
        <taxon>Bacteria</taxon>
        <taxon>Pseudomonadati</taxon>
        <taxon>Pseudomonadota</taxon>
        <taxon>Gammaproteobacteria</taxon>
        <taxon>Lysobacterales</taxon>
        <taxon>Lysobacteraceae</taxon>
        <taxon>Noviluteimonas</taxon>
    </lineage>
</organism>
<dbReference type="PANTHER" id="PTHR45947:SF13">
    <property type="entry name" value="TRANSFERASE"/>
    <property type="match status" value="1"/>
</dbReference>
<proteinExistence type="predicted"/>
<name>A0A0A2X6E5_9GAMM</name>
<dbReference type="Pfam" id="PF13439">
    <property type="entry name" value="Glyco_transf_4"/>
    <property type="match status" value="1"/>
</dbReference>
<evidence type="ECO:0000313" key="2">
    <source>
        <dbReference type="EMBL" id="KGQ20809.1"/>
    </source>
</evidence>
<sequence length="356" mass="38239">MRALFVTRKFPPSVGGMETWSKEFHAACVASGADVDLLKPASDHIGRPSLAQMAAFFASASWALVRHGRRYEAVLLGDFALATLAIVAKLATFGRIRTVVQLHGNDLYFMRQRGLVPTLYRALCAFVVGTRAIDATVANSRAIRDEAAMRGLPASVVVPLATHAPADDALVQQPRAMRLVFAGRLIRYKGLSWFVRTVWPKLDPTFELVVAGGVWDAEERACLEGDARIRYVGALDPAALQALRATAIACIMPNVRPQANEQDEGFGLAALESPAVGTPILASACGGLPDAVTDGVTGFLLPPGDADAWVACLHRVARWTAGERIAFGTRARAHILEHATWDRVARDTLAVLAARA</sequence>
<dbReference type="RefSeq" id="WP_036164221.1">
    <property type="nucleotide sequence ID" value="NZ_JRKJ01000001.1"/>
</dbReference>
<dbReference type="eggNOG" id="COG0438">
    <property type="taxonomic scope" value="Bacteria"/>
</dbReference>
<dbReference type="Proteomes" id="UP000030518">
    <property type="component" value="Unassembled WGS sequence"/>
</dbReference>
<keyword evidence="2" id="KW-0808">Transferase</keyword>
<dbReference type="OrthoDB" id="4611853at2"/>
<dbReference type="AlphaFoldDB" id="A0A0A2X6E5"/>
<evidence type="ECO:0000259" key="1">
    <source>
        <dbReference type="Pfam" id="PF13439"/>
    </source>
</evidence>
<dbReference type="CDD" id="cd03801">
    <property type="entry name" value="GT4_PimA-like"/>
    <property type="match status" value="1"/>
</dbReference>
<dbReference type="PATRIC" id="fig|1300345.3.peg.16"/>
<dbReference type="InterPro" id="IPR028098">
    <property type="entry name" value="Glyco_trans_4-like_N"/>
</dbReference>
<dbReference type="STRING" id="1300345.LF41_16"/>
<accession>A0A0A2X6E5</accession>
<reference evidence="2 3" key="1">
    <citation type="submission" date="2014-09" db="EMBL/GenBank/DDBJ databases">
        <title>Genome sequences of Lysobacter dokdonensis DS-58.</title>
        <authorList>
            <person name="Kim J.F."/>
            <person name="Kwak M.-J."/>
        </authorList>
    </citation>
    <scope>NUCLEOTIDE SEQUENCE [LARGE SCALE GENOMIC DNA]</scope>
    <source>
        <strain evidence="2 3">DS-58</strain>
    </source>
</reference>
<dbReference type="EMBL" id="JRKJ01000001">
    <property type="protein sequence ID" value="KGQ20809.1"/>
    <property type="molecule type" value="Genomic_DNA"/>
</dbReference>
<dbReference type="PANTHER" id="PTHR45947">
    <property type="entry name" value="SULFOQUINOVOSYL TRANSFERASE SQD2"/>
    <property type="match status" value="1"/>
</dbReference>
<evidence type="ECO:0000313" key="3">
    <source>
        <dbReference type="Proteomes" id="UP000030518"/>
    </source>
</evidence>